<keyword evidence="5" id="KW-0560">Oxidoreductase</keyword>
<dbReference type="GO" id="GO:0003939">
    <property type="term" value="F:L-iditol 2-dehydrogenase (NAD+) activity"/>
    <property type="evidence" value="ECO:0007669"/>
    <property type="project" value="TreeGrafter"/>
</dbReference>
<feature type="domain" description="Enoyl reductase (ER)" evidence="8">
    <location>
        <begin position="8"/>
        <end position="269"/>
    </location>
</feature>
<dbReference type="FunCoup" id="A0A212EZA3">
    <property type="interactions" value="523"/>
</dbReference>
<comment type="cofactor">
    <cofactor evidence="1">
        <name>Zn(2+)</name>
        <dbReference type="ChEBI" id="CHEBI:29105"/>
    </cofactor>
</comment>
<evidence type="ECO:0000259" key="8">
    <source>
        <dbReference type="SMART" id="SM00829"/>
    </source>
</evidence>
<accession>A0A212EZA3</accession>
<evidence type="ECO:0000256" key="2">
    <source>
        <dbReference type="ARBA" id="ARBA00008072"/>
    </source>
</evidence>
<dbReference type="PANTHER" id="PTHR43161:SF9">
    <property type="entry name" value="SORBITOL DEHYDROGENASE"/>
    <property type="match status" value="1"/>
</dbReference>
<dbReference type="Pfam" id="PF08240">
    <property type="entry name" value="ADH_N"/>
    <property type="match status" value="1"/>
</dbReference>
<evidence type="ECO:0000256" key="6">
    <source>
        <dbReference type="ARBA" id="ARBA00026132"/>
    </source>
</evidence>
<evidence type="ECO:0000256" key="3">
    <source>
        <dbReference type="ARBA" id="ARBA00022723"/>
    </source>
</evidence>
<dbReference type="InterPro" id="IPR013154">
    <property type="entry name" value="ADH-like_N"/>
</dbReference>
<dbReference type="SUPFAM" id="SSF51735">
    <property type="entry name" value="NAD(P)-binding Rossmann-fold domains"/>
    <property type="match status" value="1"/>
</dbReference>
<dbReference type="STRING" id="278856.A0A212EZA3"/>
<keyword evidence="3" id="KW-0479">Metal-binding</keyword>
<dbReference type="SMART" id="SM00829">
    <property type="entry name" value="PKS_ER"/>
    <property type="match status" value="1"/>
</dbReference>
<dbReference type="InterPro" id="IPR002328">
    <property type="entry name" value="ADH_Zn_CS"/>
</dbReference>
<dbReference type="EMBL" id="AGBW02011326">
    <property type="protein sequence ID" value="OWR46828.1"/>
    <property type="molecule type" value="Genomic_DNA"/>
</dbReference>
<evidence type="ECO:0000256" key="7">
    <source>
        <dbReference type="ARBA" id="ARBA00032485"/>
    </source>
</evidence>
<gene>
    <name evidence="9" type="ORF">KGM_215385</name>
</gene>
<evidence type="ECO:0000256" key="4">
    <source>
        <dbReference type="ARBA" id="ARBA00022833"/>
    </source>
</evidence>
<dbReference type="InParanoid" id="A0A212EZA3"/>
<dbReference type="Gene3D" id="3.40.50.720">
    <property type="entry name" value="NAD(P)-binding Rossmann-like Domain"/>
    <property type="match status" value="2"/>
</dbReference>
<name>A0A212EZA3_DANPL</name>
<sequence length="271" mass="28703">MDCVGICGSDLKLYSMGRCGSEKLSKPIVMGHEGAGVVVQVGSQVTTLVAGDRVAIEPTQPCRSCTFCRSGRYNVCEQPRYCSTDGADGNLCTYYKHVADFCHKIPDNVTMEEGAATQPLAIAVHACSRAGIQLGSTLLIMGAGPVGLLCAITARAMGVAKILMTGMSKHINTACVDGRNIQKVTKTGGVVLVVGIGEGLVSVPLSSALLREVDIRGSYRLLNSYPTSLAAVSRGVIDLKSFITHHFPMEKAKEALEYAKTGEPMKVIIHL</sequence>
<dbReference type="AlphaFoldDB" id="A0A212EZA3"/>
<keyword evidence="10" id="KW-1185">Reference proteome</keyword>
<proteinExistence type="inferred from homology"/>
<dbReference type="InterPro" id="IPR036291">
    <property type="entry name" value="NAD(P)-bd_dom_sf"/>
</dbReference>
<evidence type="ECO:0000256" key="5">
    <source>
        <dbReference type="ARBA" id="ARBA00023002"/>
    </source>
</evidence>
<evidence type="ECO:0000313" key="9">
    <source>
        <dbReference type="EMBL" id="OWR46828.1"/>
    </source>
</evidence>
<dbReference type="KEGG" id="dpl:KGM_215385"/>
<dbReference type="Gene3D" id="3.90.180.10">
    <property type="entry name" value="Medium-chain alcohol dehydrogenases, catalytic domain"/>
    <property type="match status" value="2"/>
</dbReference>
<comment type="similarity">
    <text evidence="2">Belongs to the zinc-containing alcohol dehydrogenase family.</text>
</comment>
<dbReference type="SUPFAM" id="SSF50129">
    <property type="entry name" value="GroES-like"/>
    <property type="match status" value="1"/>
</dbReference>
<dbReference type="GO" id="GO:0006062">
    <property type="term" value="P:sorbitol catabolic process"/>
    <property type="evidence" value="ECO:0007669"/>
    <property type="project" value="TreeGrafter"/>
</dbReference>
<organism evidence="9 10">
    <name type="scientific">Danaus plexippus plexippus</name>
    <dbReference type="NCBI Taxonomy" id="278856"/>
    <lineage>
        <taxon>Eukaryota</taxon>
        <taxon>Metazoa</taxon>
        <taxon>Ecdysozoa</taxon>
        <taxon>Arthropoda</taxon>
        <taxon>Hexapoda</taxon>
        <taxon>Insecta</taxon>
        <taxon>Pterygota</taxon>
        <taxon>Neoptera</taxon>
        <taxon>Endopterygota</taxon>
        <taxon>Lepidoptera</taxon>
        <taxon>Glossata</taxon>
        <taxon>Ditrysia</taxon>
        <taxon>Papilionoidea</taxon>
        <taxon>Nymphalidae</taxon>
        <taxon>Danainae</taxon>
        <taxon>Danaini</taxon>
        <taxon>Danaina</taxon>
        <taxon>Danaus</taxon>
        <taxon>Danaus</taxon>
    </lineage>
</organism>
<dbReference type="InterPro" id="IPR011032">
    <property type="entry name" value="GroES-like_sf"/>
</dbReference>
<dbReference type="InterPro" id="IPR020843">
    <property type="entry name" value="ER"/>
</dbReference>
<dbReference type="eggNOG" id="KOG0024">
    <property type="taxonomic scope" value="Eukaryota"/>
</dbReference>
<protein>
    <recommendedName>
        <fullName evidence="6">Sorbitol dehydrogenase</fullName>
    </recommendedName>
    <alternativeName>
        <fullName evidence="7">Polyol dehydrogenase</fullName>
    </alternativeName>
</protein>
<dbReference type="PROSITE" id="PS00059">
    <property type="entry name" value="ADH_ZINC"/>
    <property type="match status" value="1"/>
</dbReference>
<keyword evidence="4" id="KW-0862">Zinc</keyword>
<dbReference type="PANTHER" id="PTHR43161">
    <property type="entry name" value="SORBITOL DEHYDROGENASE"/>
    <property type="match status" value="1"/>
</dbReference>
<evidence type="ECO:0000256" key="1">
    <source>
        <dbReference type="ARBA" id="ARBA00001947"/>
    </source>
</evidence>
<comment type="caution">
    <text evidence="9">The sequence shown here is derived from an EMBL/GenBank/DDBJ whole genome shotgun (WGS) entry which is preliminary data.</text>
</comment>
<reference evidence="9 10" key="1">
    <citation type="journal article" date="2011" name="Cell">
        <title>The monarch butterfly genome yields insights into long-distance migration.</title>
        <authorList>
            <person name="Zhan S."/>
            <person name="Merlin C."/>
            <person name="Boore J.L."/>
            <person name="Reppert S.M."/>
        </authorList>
    </citation>
    <scope>NUCLEOTIDE SEQUENCE [LARGE SCALE GENOMIC DNA]</scope>
    <source>
        <strain evidence="9">F-2</strain>
    </source>
</reference>
<evidence type="ECO:0000313" key="10">
    <source>
        <dbReference type="Proteomes" id="UP000007151"/>
    </source>
</evidence>
<dbReference type="GO" id="GO:0008270">
    <property type="term" value="F:zinc ion binding"/>
    <property type="evidence" value="ECO:0007669"/>
    <property type="project" value="InterPro"/>
</dbReference>
<dbReference type="Proteomes" id="UP000007151">
    <property type="component" value="Unassembled WGS sequence"/>
</dbReference>